<proteinExistence type="predicted"/>
<organism evidence="3 4">
    <name type="scientific">Granulicella pectinivorans</name>
    <dbReference type="NCBI Taxonomy" id="474950"/>
    <lineage>
        <taxon>Bacteria</taxon>
        <taxon>Pseudomonadati</taxon>
        <taxon>Acidobacteriota</taxon>
        <taxon>Terriglobia</taxon>
        <taxon>Terriglobales</taxon>
        <taxon>Acidobacteriaceae</taxon>
        <taxon>Granulicella</taxon>
    </lineage>
</organism>
<evidence type="ECO:0000256" key="2">
    <source>
        <dbReference type="SAM" id="SignalP"/>
    </source>
</evidence>
<evidence type="ECO:0000313" key="3">
    <source>
        <dbReference type="EMBL" id="SFS06579.1"/>
    </source>
</evidence>
<evidence type="ECO:0000313" key="4">
    <source>
        <dbReference type="Proteomes" id="UP000199024"/>
    </source>
</evidence>
<keyword evidence="1" id="KW-0472">Membrane</keyword>
<dbReference type="STRING" id="474950.SAMN05421771_1227"/>
<dbReference type="NCBIfam" id="TIGR04200">
    <property type="entry name" value="targ_of_XrtJ"/>
    <property type="match status" value="1"/>
</dbReference>
<feature type="chain" id="PRO_5011578909" evidence="2">
    <location>
        <begin position="23"/>
        <end position="63"/>
    </location>
</feature>
<gene>
    <name evidence="3" type="ORF">SAMN05421771_1227</name>
</gene>
<keyword evidence="1" id="KW-1133">Transmembrane helix</keyword>
<feature type="transmembrane region" description="Helical" evidence="1">
    <location>
        <begin position="32"/>
        <end position="50"/>
    </location>
</feature>
<accession>A0A1I6LT21</accession>
<keyword evidence="2" id="KW-0732">Signal</keyword>
<sequence length="63" mass="6655">MKKSYLLLLSALLLCVSLPLHAQGGCVQSPENPTIILALVGSAGAAAISARDRFRAYRASKNK</sequence>
<protein>
    <submittedName>
        <fullName evidence="3">XrtJ-associated TM-motif-TM protein</fullName>
    </submittedName>
</protein>
<dbReference type="AlphaFoldDB" id="A0A1I6LT21"/>
<dbReference type="RefSeq" id="WP_089837558.1">
    <property type="nucleotide sequence ID" value="NZ_FOZL01000001.1"/>
</dbReference>
<keyword evidence="4" id="KW-1185">Reference proteome</keyword>
<dbReference type="InterPro" id="IPR026477">
    <property type="entry name" value="Targ_of_XrtJ"/>
</dbReference>
<evidence type="ECO:0000256" key="1">
    <source>
        <dbReference type="SAM" id="Phobius"/>
    </source>
</evidence>
<dbReference type="OrthoDB" id="123404at2"/>
<dbReference type="EMBL" id="FOZL01000001">
    <property type="protein sequence ID" value="SFS06579.1"/>
    <property type="molecule type" value="Genomic_DNA"/>
</dbReference>
<reference evidence="3 4" key="1">
    <citation type="submission" date="2016-10" db="EMBL/GenBank/DDBJ databases">
        <authorList>
            <person name="de Groot N.N."/>
        </authorList>
    </citation>
    <scope>NUCLEOTIDE SEQUENCE [LARGE SCALE GENOMIC DNA]</scope>
    <source>
        <strain evidence="3 4">DSM 21001</strain>
    </source>
</reference>
<keyword evidence="1" id="KW-0812">Transmembrane</keyword>
<feature type="signal peptide" evidence="2">
    <location>
        <begin position="1"/>
        <end position="22"/>
    </location>
</feature>
<dbReference type="Proteomes" id="UP000199024">
    <property type="component" value="Unassembled WGS sequence"/>
</dbReference>
<name>A0A1I6LT21_9BACT</name>